<proteinExistence type="predicted"/>
<protein>
    <recommendedName>
        <fullName evidence="4">Pectinesterase inhibitor domain-containing protein</fullName>
    </recommendedName>
</protein>
<sequence>MAFSQKSIFLFVSLLMLNQYVNGDGPLIKGICSKTAVHDACVECLNSDPQASDLRGYVFTSINCPLRQSQVAGHLLDERKASETDPSVKKAYDDCVGDLLTIQQSFLQAINGWSARDYKAAEDKATEAFDIFSGDCAHLQGLEVSADVTAALAKETAFIQNAQEVIKQIM</sequence>
<keyword evidence="1" id="KW-0732">Signal</keyword>
<dbReference type="InterPro" id="IPR035513">
    <property type="entry name" value="Invertase/methylesterase_inhib"/>
</dbReference>
<dbReference type="GO" id="GO:0004857">
    <property type="term" value="F:enzyme inhibitor activity"/>
    <property type="evidence" value="ECO:0007669"/>
    <property type="project" value="InterPro"/>
</dbReference>
<gene>
    <name evidence="2" type="ORF">Nepgr_001307</name>
</gene>
<dbReference type="AlphaFoldDB" id="A0AAD3P6W1"/>
<feature type="signal peptide" evidence="1">
    <location>
        <begin position="1"/>
        <end position="23"/>
    </location>
</feature>
<feature type="chain" id="PRO_5042060218" description="Pectinesterase inhibitor domain-containing protein" evidence="1">
    <location>
        <begin position="24"/>
        <end position="170"/>
    </location>
</feature>
<name>A0AAD3P6W1_NEPGR</name>
<organism evidence="2 3">
    <name type="scientific">Nepenthes gracilis</name>
    <name type="common">Slender pitcher plant</name>
    <dbReference type="NCBI Taxonomy" id="150966"/>
    <lineage>
        <taxon>Eukaryota</taxon>
        <taxon>Viridiplantae</taxon>
        <taxon>Streptophyta</taxon>
        <taxon>Embryophyta</taxon>
        <taxon>Tracheophyta</taxon>
        <taxon>Spermatophyta</taxon>
        <taxon>Magnoliopsida</taxon>
        <taxon>eudicotyledons</taxon>
        <taxon>Gunneridae</taxon>
        <taxon>Pentapetalae</taxon>
        <taxon>Caryophyllales</taxon>
        <taxon>Nepenthaceae</taxon>
        <taxon>Nepenthes</taxon>
    </lineage>
</organism>
<dbReference type="InterPro" id="IPR006501">
    <property type="entry name" value="Pectinesterase_inhib_dom"/>
</dbReference>
<dbReference type="NCBIfam" id="TIGR01614">
    <property type="entry name" value="PME_inhib"/>
    <property type="match status" value="1"/>
</dbReference>
<evidence type="ECO:0000256" key="1">
    <source>
        <dbReference type="SAM" id="SignalP"/>
    </source>
</evidence>
<evidence type="ECO:0008006" key="4">
    <source>
        <dbReference type="Google" id="ProtNLM"/>
    </source>
</evidence>
<reference evidence="2" key="1">
    <citation type="submission" date="2023-05" db="EMBL/GenBank/DDBJ databases">
        <title>Nepenthes gracilis genome sequencing.</title>
        <authorList>
            <person name="Fukushima K."/>
        </authorList>
    </citation>
    <scope>NUCLEOTIDE SEQUENCE</scope>
    <source>
        <strain evidence="2">SING2019-196</strain>
    </source>
</reference>
<dbReference type="Gene3D" id="1.20.140.40">
    <property type="entry name" value="Invertase/pectin methylesterase inhibitor family protein"/>
    <property type="match status" value="1"/>
</dbReference>
<comment type="caution">
    <text evidence="2">The sequence shown here is derived from an EMBL/GenBank/DDBJ whole genome shotgun (WGS) entry which is preliminary data.</text>
</comment>
<dbReference type="Proteomes" id="UP001279734">
    <property type="component" value="Unassembled WGS sequence"/>
</dbReference>
<dbReference type="SUPFAM" id="SSF101148">
    <property type="entry name" value="Plant invertase/pectin methylesterase inhibitor"/>
    <property type="match status" value="1"/>
</dbReference>
<keyword evidence="3" id="KW-1185">Reference proteome</keyword>
<evidence type="ECO:0000313" key="2">
    <source>
        <dbReference type="EMBL" id="GMG99467.1"/>
    </source>
</evidence>
<accession>A0AAD3P6W1</accession>
<evidence type="ECO:0000313" key="3">
    <source>
        <dbReference type="Proteomes" id="UP001279734"/>
    </source>
</evidence>
<dbReference type="EMBL" id="BSYO01000001">
    <property type="protein sequence ID" value="GMG99467.1"/>
    <property type="molecule type" value="Genomic_DNA"/>
</dbReference>